<evidence type="ECO:0000259" key="2">
    <source>
        <dbReference type="Pfam" id="PF14238"/>
    </source>
</evidence>
<accession>A0A9D1A3G2</accession>
<dbReference type="PROSITE" id="PS51257">
    <property type="entry name" value="PROKAR_LIPOPROTEIN"/>
    <property type="match status" value="1"/>
</dbReference>
<feature type="domain" description="DUF4340" evidence="2">
    <location>
        <begin position="89"/>
        <end position="201"/>
    </location>
</feature>
<dbReference type="Proteomes" id="UP000824250">
    <property type="component" value="Unassembled WGS sequence"/>
</dbReference>
<dbReference type="AlphaFoldDB" id="A0A9D1A3G2"/>
<proteinExistence type="predicted"/>
<dbReference type="EMBL" id="DVGC01000027">
    <property type="protein sequence ID" value="HIR05314.1"/>
    <property type="molecule type" value="Genomic_DNA"/>
</dbReference>
<reference evidence="3" key="1">
    <citation type="submission" date="2020-10" db="EMBL/GenBank/DDBJ databases">
        <authorList>
            <person name="Gilroy R."/>
        </authorList>
    </citation>
    <scope>NUCLEOTIDE SEQUENCE</scope>
    <source>
        <strain evidence="3">CHK180-2868</strain>
    </source>
</reference>
<dbReference type="Pfam" id="PF14238">
    <property type="entry name" value="DUF4340"/>
    <property type="match status" value="1"/>
</dbReference>
<reference evidence="3" key="2">
    <citation type="journal article" date="2021" name="PeerJ">
        <title>Extensive microbial diversity within the chicken gut microbiome revealed by metagenomics and culture.</title>
        <authorList>
            <person name="Gilroy R."/>
            <person name="Ravi A."/>
            <person name="Getino M."/>
            <person name="Pursley I."/>
            <person name="Horton D.L."/>
            <person name="Alikhan N.F."/>
            <person name="Baker D."/>
            <person name="Gharbi K."/>
            <person name="Hall N."/>
            <person name="Watson M."/>
            <person name="Adriaenssens E.M."/>
            <person name="Foster-Nyarko E."/>
            <person name="Jarju S."/>
            <person name="Secka A."/>
            <person name="Antonio M."/>
            <person name="Oren A."/>
            <person name="Chaudhuri R.R."/>
            <person name="La Ragione R."/>
            <person name="Hildebrand F."/>
            <person name="Pallen M.J."/>
        </authorList>
    </citation>
    <scope>NUCLEOTIDE SEQUENCE</scope>
    <source>
        <strain evidence="3">CHK180-2868</strain>
    </source>
</reference>
<evidence type="ECO:0000313" key="4">
    <source>
        <dbReference type="Proteomes" id="UP000824250"/>
    </source>
</evidence>
<protein>
    <submittedName>
        <fullName evidence="3">DUF4340 domain-containing protein</fullName>
    </submittedName>
</protein>
<gene>
    <name evidence="3" type="ORF">IAB28_05035</name>
</gene>
<keyword evidence="1" id="KW-0732">Signal</keyword>
<feature type="chain" id="PRO_5039007315" evidence="1">
    <location>
        <begin position="27"/>
        <end position="319"/>
    </location>
</feature>
<organism evidence="3 4">
    <name type="scientific">Candidatus Copromonas faecavium</name>
    <name type="common">nom. illeg.</name>
    <dbReference type="NCBI Taxonomy" id="2840740"/>
    <lineage>
        <taxon>Bacteria</taxon>
        <taxon>Bacillati</taxon>
        <taxon>Bacillota</taxon>
        <taxon>Clostridia</taxon>
        <taxon>Lachnospirales</taxon>
        <taxon>Lachnospiraceae</taxon>
        <taxon>Candidatus Copromonas (nom. illeg.)</taxon>
    </lineage>
</organism>
<feature type="signal peptide" evidence="1">
    <location>
        <begin position="1"/>
        <end position="26"/>
    </location>
</feature>
<sequence length="319" mass="35019">MKRMKYAAYAAAAMLCLAMTGCSSGAQESTAPRVEIAKIQDEVIEPNTEGADIQVLNLENPIDYSYSSSNTDMTFDYKDGVWLDGMDASIPINQEKLQAMADNFLKLHAVSSLEMPENLEDYGLNRGTYTLYITDSEQGSFDMVIGNQDASGNYYLMINDEEVYTILPSTVESMVFDYETLVIRDGLDLQVTADDIESASVTIGRETRSYNTSDAEAMAKIADGISNLKASAYASYNATSQELASAELTEDTRVTFRAEVQVNGETRSLVVYIGTAADVDNSQRYVQIDGSNMIMMVDTPVVNNLLNMAIDEAETEAEE</sequence>
<evidence type="ECO:0000256" key="1">
    <source>
        <dbReference type="SAM" id="SignalP"/>
    </source>
</evidence>
<evidence type="ECO:0000313" key="3">
    <source>
        <dbReference type="EMBL" id="HIR05314.1"/>
    </source>
</evidence>
<comment type="caution">
    <text evidence="3">The sequence shown here is derived from an EMBL/GenBank/DDBJ whole genome shotgun (WGS) entry which is preliminary data.</text>
</comment>
<name>A0A9D1A3G2_9FIRM</name>
<dbReference type="InterPro" id="IPR025641">
    <property type="entry name" value="DUF4340"/>
</dbReference>